<dbReference type="GO" id="GO:0051539">
    <property type="term" value="F:4 iron, 4 sulfur cluster binding"/>
    <property type="evidence" value="ECO:0007669"/>
    <property type="project" value="UniProtKB-KW"/>
</dbReference>
<dbReference type="NCBIfam" id="TIGR01290">
    <property type="entry name" value="nifB"/>
    <property type="match status" value="1"/>
</dbReference>
<dbReference type="PROSITE" id="PS01305">
    <property type="entry name" value="MOAA_NIFB_PQQE"/>
    <property type="match status" value="1"/>
</dbReference>
<dbReference type="AlphaFoldDB" id="A0A146G7J8"/>
<evidence type="ECO:0000256" key="12">
    <source>
        <dbReference type="ARBA" id="ARBA00023239"/>
    </source>
</evidence>
<dbReference type="SMART" id="SM00729">
    <property type="entry name" value="Elp3"/>
    <property type="match status" value="1"/>
</dbReference>
<evidence type="ECO:0000256" key="3">
    <source>
        <dbReference type="ARBA" id="ARBA00005155"/>
    </source>
</evidence>
<dbReference type="InterPro" id="IPR013785">
    <property type="entry name" value="Aldolase_TIM"/>
</dbReference>
<evidence type="ECO:0000256" key="9">
    <source>
        <dbReference type="ARBA" id="ARBA00023004"/>
    </source>
</evidence>
<reference evidence="17" key="1">
    <citation type="journal article" date="2017" name="Genome Announc.">
        <title>Draft Genome Sequence of Terrimicrobium sacchariphilum NM-5T, a Facultative Anaerobic Soil Bacterium of the Class Spartobacteria.</title>
        <authorList>
            <person name="Qiu Y.L."/>
            <person name="Tourlousse D.M."/>
            <person name="Matsuura N."/>
            <person name="Ohashi A."/>
            <person name="Sekiguchi Y."/>
        </authorList>
    </citation>
    <scope>NUCLEOTIDE SEQUENCE [LARGE SCALE GENOMIC DNA]</scope>
    <source>
        <strain evidence="17">NM-5</strain>
    </source>
</reference>
<feature type="domain" description="Radical SAM core" evidence="15">
    <location>
        <begin position="23"/>
        <end position="265"/>
    </location>
</feature>
<dbReference type="SFLD" id="SFLDS00029">
    <property type="entry name" value="Radical_SAM"/>
    <property type="match status" value="1"/>
</dbReference>
<keyword evidence="9" id="KW-0408">Iron</keyword>
<dbReference type="InterPro" id="IPR007197">
    <property type="entry name" value="rSAM"/>
</dbReference>
<dbReference type="UniPathway" id="UPA00782"/>
<evidence type="ECO:0000256" key="6">
    <source>
        <dbReference type="ARBA" id="ARBA00022485"/>
    </source>
</evidence>
<comment type="caution">
    <text evidence="16">The sequence shown here is derived from an EMBL/GenBank/DDBJ whole genome shotgun (WGS) entry which is preliminary data.</text>
</comment>
<evidence type="ECO:0000256" key="8">
    <source>
        <dbReference type="ARBA" id="ARBA00022723"/>
    </source>
</evidence>
<dbReference type="GO" id="GO:0032324">
    <property type="term" value="P:molybdopterin cofactor biosynthetic process"/>
    <property type="evidence" value="ECO:0007669"/>
    <property type="project" value="UniProtKB-ARBA"/>
</dbReference>
<dbReference type="InterPro" id="IPR003731">
    <property type="entry name" value="Di-Nase_FeMo-co_biosynth"/>
</dbReference>
<evidence type="ECO:0000256" key="13">
    <source>
        <dbReference type="ARBA" id="ARBA00030926"/>
    </source>
</evidence>
<evidence type="ECO:0000256" key="1">
    <source>
        <dbReference type="ARBA" id="ARBA00001966"/>
    </source>
</evidence>
<keyword evidence="8" id="KW-0479">Metal-binding</keyword>
<dbReference type="PANTHER" id="PTHR43787:SF13">
    <property type="entry name" value="FEMO COFACTOR BIOSYNTHESIS PROTEIN NIFB"/>
    <property type="match status" value="1"/>
</dbReference>
<dbReference type="GO" id="GO:0046872">
    <property type="term" value="F:metal ion binding"/>
    <property type="evidence" value="ECO:0007669"/>
    <property type="project" value="UniProtKB-KW"/>
</dbReference>
<evidence type="ECO:0000256" key="7">
    <source>
        <dbReference type="ARBA" id="ARBA00022691"/>
    </source>
</evidence>
<gene>
    <name evidence="16" type="ORF">TSACC_21296</name>
</gene>
<organism evidence="16 17">
    <name type="scientific">Terrimicrobium sacchariphilum</name>
    <dbReference type="NCBI Taxonomy" id="690879"/>
    <lineage>
        <taxon>Bacteria</taxon>
        <taxon>Pseudomonadati</taxon>
        <taxon>Verrucomicrobiota</taxon>
        <taxon>Terrimicrobiia</taxon>
        <taxon>Terrimicrobiales</taxon>
        <taxon>Terrimicrobiaceae</taxon>
        <taxon>Terrimicrobium</taxon>
    </lineage>
</organism>
<dbReference type="GO" id="GO:0016829">
    <property type="term" value="F:lyase activity"/>
    <property type="evidence" value="ECO:0007669"/>
    <property type="project" value="UniProtKB-KW"/>
</dbReference>
<dbReference type="STRING" id="690879.TSACC_21296"/>
<keyword evidence="6" id="KW-0004">4Fe-4S</keyword>
<comment type="cofactor">
    <cofactor evidence="1">
        <name>[4Fe-4S] cluster</name>
        <dbReference type="ChEBI" id="CHEBI:49883"/>
    </cofactor>
</comment>
<dbReference type="InParanoid" id="A0A146G7J8"/>
<keyword evidence="10" id="KW-0411">Iron-sulfur</keyword>
<evidence type="ECO:0000256" key="11">
    <source>
        <dbReference type="ARBA" id="ARBA00023231"/>
    </source>
</evidence>
<dbReference type="InterPro" id="IPR000385">
    <property type="entry name" value="MoaA_NifB_PqqE_Fe-S-bd_CS"/>
</dbReference>
<evidence type="ECO:0000256" key="10">
    <source>
        <dbReference type="ARBA" id="ARBA00023014"/>
    </source>
</evidence>
<dbReference type="PANTHER" id="PTHR43787">
    <property type="entry name" value="FEMO COFACTOR BIOSYNTHESIS PROTEIN NIFB-RELATED"/>
    <property type="match status" value="1"/>
</dbReference>
<keyword evidence="17" id="KW-1185">Reference proteome</keyword>
<evidence type="ECO:0000256" key="14">
    <source>
        <dbReference type="ARBA" id="ARBA00032102"/>
    </source>
</evidence>
<dbReference type="SFLD" id="SFLDF00281">
    <property type="entry name" value="FeMo_cofactor_biosynthesis_pro"/>
    <property type="match status" value="1"/>
</dbReference>
<keyword evidence="11" id="KW-0535">Nitrogen fixation</keyword>
<evidence type="ECO:0000256" key="5">
    <source>
        <dbReference type="ARBA" id="ARBA00021702"/>
    </source>
</evidence>
<dbReference type="Proteomes" id="UP000076023">
    <property type="component" value="Unassembled WGS sequence"/>
</dbReference>
<dbReference type="SFLD" id="SFLDG01068">
    <property type="entry name" value="FeMo_cofactor_biosynthesis_pro"/>
    <property type="match status" value="1"/>
</dbReference>
<dbReference type="PROSITE" id="PS51918">
    <property type="entry name" value="RADICAL_SAM"/>
    <property type="match status" value="1"/>
</dbReference>
<keyword evidence="12" id="KW-0456">Lyase</keyword>
<evidence type="ECO:0000256" key="2">
    <source>
        <dbReference type="ARBA" id="ARBA00003522"/>
    </source>
</evidence>
<evidence type="ECO:0000259" key="15">
    <source>
        <dbReference type="PROSITE" id="PS51918"/>
    </source>
</evidence>
<dbReference type="SFLD" id="SFLDG01067">
    <property type="entry name" value="SPASM/twitch_domain_containing"/>
    <property type="match status" value="1"/>
</dbReference>
<dbReference type="SUPFAM" id="SSF102114">
    <property type="entry name" value="Radical SAM enzymes"/>
    <property type="match status" value="1"/>
</dbReference>
<dbReference type="InterPro" id="IPR036105">
    <property type="entry name" value="DiNase_FeMo-co_biosyn_sf"/>
</dbReference>
<dbReference type="InterPro" id="IPR005980">
    <property type="entry name" value="Nase_CF_NifB"/>
</dbReference>
<comment type="function">
    <text evidence="2">Involved in the biosynthesis of the iron-molybdenum cofactor (FeMo-co or M-cluster) found in the dinitrogenase enzyme of the nitrogenase complex in nitrogen-fixing microorganisms. NifB catalyzes the crucial step of radical SAM-dependent carbide insertion that occurs concomitant with the insertion of a 9th sulfur and the rearrangement/coupling of two [4Fe-4S] clusters into a [8Fe-9S-C] cluster, the precursor to the M-cluster.</text>
</comment>
<protein>
    <recommendedName>
        <fullName evidence="5">FeMo cofactor biosynthesis protein NifB</fullName>
    </recommendedName>
    <alternativeName>
        <fullName evidence="14">Nitrogenase cofactor maturase NifB</fullName>
    </alternativeName>
    <alternativeName>
        <fullName evidence="13">Radical SAM assemblase NifB</fullName>
    </alternativeName>
</protein>
<dbReference type="Gene3D" id="3.20.20.70">
    <property type="entry name" value="Aldolase class I"/>
    <property type="match status" value="1"/>
</dbReference>
<comment type="similarity">
    <text evidence="4">Belongs to the radical SAM superfamily. NifB family.</text>
</comment>
<dbReference type="SUPFAM" id="SSF53146">
    <property type="entry name" value="Nitrogenase accessory factor-like"/>
    <property type="match status" value="1"/>
</dbReference>
<evidence type="ECO:0000256" key="4">
    <source>
        <dbReference type="ARBA" id="ARBA00006804"/>
    </source>
</evidence>
<dbReference type="Pfam" id="PF04055">
    <property type="entry name" value="Radical_SAM"/>
    <property type="match status" value="1"/>
</dbReference>
<dbReference type="CDD" id="cd01335">
    <property type="entry name" value="Radical_SAM"/>
    <property type="match status" value="1"/>
</dbReference>
<proteinExistence type="inferred from homology"/>
<evidence type="ECO:0000313" key="16">
    <source>
        <dbReference type="EMBL" id="GAT32894.1"/>
    </source>
</evidence>
<evidence type="ECO:0000313" key="17">
    <source>
        <dbReference type="Proteomes" id="UP000076023"/>
    </source>
</evidence>
<accession>A0A146G7J8</accession>
<dbReference type="Gene3D" id="3.30.420.130">
    <property type="entry name" value="Dinitrogenase iron-molybdenum cofactor biosynthesis domain"/>
    <property type="match status" value="1"/>
</dbReference>
<keyword evidence="7" id="KW-0949">S-adenosyl-L-methionine</keyword>
<dbReference type="RefSeq" id="WP_075078693.1">
    <property type="nucleotide sequence ID" value="NZ_BDCO01000002.1"/>
</dbReference>
<dbReference type="OrthoDB" id="9764725at2"/>
<dbReference type="InterPro" id="IPR058240">
    <property type="entry name" value="rSAM_sf"/>
</dbReference>
<comment type="pathway">
    <text evidence="3">Cofactor biosynthesis; Fe-Mo cofactor biosynthesis.</text>
</comment>
<dbReference type="InterPro" id="IPR006638">
    <property type="entry name" value="Elp3/MiaA/NifB-like_rSAM"/>
</dbReference>
<name>A0A146G7J8_TERSA</name>
<sequence>MSAQVDTACFNLDQHPCYSIGGSHQYARIHLPIAPRCNIQCNYCNRKYDCVNESRPGVTSRVLSPVQALAYLEEMMEKIPSIRVVGIAGPGDPFANPYETMETLRLVRNRYPDMMLCLASNGLHIGPHIDELVELQVSHVTITMNAVDPAVGGLVYAWARDEGKILKNADAAATLIERQLDAVKRLAAAGILVKVNSIVVPGVNDRHIPEIAKVVKGLGATVMNCIPLCPVQDTPYENLYEPDGIMMARVRLQCCEHVSQMSHCARCRADAVGLLGEDQSVEFAGTLESFTEMNTPIDKTRPYIAVATQEGMLVNLHLGEANNVIVYSHEPETDEYEIVDVRALPGTGGGDDRWKELANTLRDCRALLVSACGPRPKQIIEGFGLVIVEMEGLVEEGLEALFHDEEIPASLQRRFTSCGNGCSGGGNGCS</sequence>
<dbReference type="EMBL" id="BDCO01000002">
    <property type="protein sequence ID" value="GAT32894.1"/>
    <property type="molecule type" value="Genomic_DNA"/>
</dbReference>
<dbReference type="Pfam" id="PF02579">
    <property type="entry name" value="Nitro_FeMo-Co"/>
    <property type="match status" value="1"/>
</dbReference>